<evidence type="ECO:0000256" key="1">
    <source>
        <dbReference type="ARBA" id="ARBA00023157"/>
    </source>
</evidence>
<name>A0ABR1AMM9_POLSC</name>
<dbReference type="Pfam" id="PF00085">
    <property type="entry name" value="Thioredoxin"/>
    <property type="match status" value="1"/>
</dbReference>
<dbReference type="PANTHER" id="PTHR46115">
    <property type="entry name" value="THIOREDOXIN-LIKE PROTEIN 1"/>
    <property type="match status" value="1"/>
</dbReference>
<dbReference type="InterPro" id="IPR036249">
    <property type="entry name" value="Thioredoxin-like_sf"/>
</dbReference>
<dbReference type="CDD" id="cd02947">
    <property type="entry name" value="TRX_family"/>
    <property type="match status" value="1"/>
</dbReference>
<comment type="caution">
    <text evidence="4">The sequence shown here is derived from an EMBL/GenBank/DDBJ whole genome shotgun (WGS) entry which is preliminary data.</text>
</comment>
<dbReference type="Pfam" id="PF06201">
    <property type="entry name" value="PITH"/>
    <property type="match status" value="1"/>
</dbReference>
<keyword evidence="1" id="KW-1015">Disulfide bond</keyword>
<dbReference type="PROSITE" id="PS51532">
    <property type="entry name" value="PITH"/>
    <property type="match status" value="1"/>
</dbReference>
<dbReference type="EMBL" id="JAWJWF010000047">
    <property type="protein sequence ID" value="KAK6622550.1"/>
    <property type="molecule type" value="Genomic_DNA"/>
</dbReference>
<dbReference type="InterPro" id="IPR010400">
    <property type="entry name" value="PITH_dom"/>
</dbReference>
<sequence>MSEIKTVELDDQLQAELNTAGERLVVIYYSAEWCIPCKRMKPVVEALSKKHPSVVFLKLDVDACQETALAQGVTAMPTFAFHKNTQKIDVLQGADPVALEQKINQHLAGKEDIVNGHSDLVCHILKTQCECMNESDGHPFLTVFDNDDSYLESDCDAQLIMAITFQQPVKIHSIKIRAPQTNGPKDIKIFINQPQTLGFEAGEFNIPVQELSLTPQQLNGSPIALSYVKFQNVSNIQLYVKNNQNATENTIVTQLGFIGTPLATTNMGDFKRVSGKKGEIC</sequence>
<gene>
    <name evidence="4" type="ORF">RUM44_002362</name>
</gene>
<dbReference type="Proteomes" id="UP001359485">
    <property type="component" value="Unassembled WGS sequence"/>
</dbReference>
<reference evidence="4 5" key="1">
    <citation type="submission" date="2023-09" db="EMBL/GenBank/DDBJ databases">
        <title>Genomes of two closely related lineages of the louse Polyplax serrata with different host specificities.</title>
        <authorList>
            <person name="Martinu J."/>
            <person name="Tarabai H."/>
            <person name="Stefka J."/>
            <person name="Hypsa V."/>
        </authorList>
    </citation>
    <scope>NUCLEOTIDE SEQUENCE [LARGE SCALE GENOMIC DNA]</scope>
    <source>
        <strain evidence="4">98ZLc_SE</strain>
    </source>
</reference>
<dbReference type="InterPro" id="IPR008979">
    <property type="entry name" value="Galactose-bd-like_sf"/>
</dbReference>
<dbReference type="SUPFAM" id="SSF49785">
    <property type="entry name" value="Galactose-binding domain-like"/>
    <property type="match status" value="1"/>
</dbReference>
<dbReference type="InterPro" id="IPR037047">
    <property type="entry name" value="PITH_dom_sf"/>
</dbReference>
<dbReference type="SUPFAM" id="SSF52833">
    <property type="entry name" value="Thioredoxin-like"/>
    <property type="match status" value="1"/>
</dbReference>
<evidence type="ECO:0000259" key="2">
    <source>
        <dbReference type="PROSITE" id="PS51352"/>
    </source>
</evidence>
<proteinExistence type="predicted"/>
<feature type="domain" description="PITH" evidence="3">
    <location>
        <begin position="109"/>
        <end position="277"/>
    </location>
</feature>
<dbReference type="InterPro" id="IPR013766">
    <property type="entry name" value="Thioredoxin_domain"/>
</dbReference>
<dbReference type="Gene3D" id="2.60.120.470">
    <property type="entry name" value="PITH domain"/>
    <property type="match status" value="1"/>
</dbReference>
<evidence type="ECO:0000313" key="4">
    <source>
        <dbReference type="EMBL" id="KAK6622550.1"/>
    </source>
</evidence>
<evidence type="ECO:0000313" key="5">
    <source>
        <dbReference type="Proteomes" id="UP001359485"/>
    </source>
</evidence>
<protein>
    <recommendedName>
        <fullName evidence="6">Thioredoxin-like protein 1</fullName>
    </recommendedName>
</protein>
<feature type="domain" description="Thioredoxin" evidence="2">
    <location>
        <begin position="1"/>
        <end position="108"/>
    </location>
</feature>
<dbReference type="PROSITE" id="PS51352">
    <property type="entry name" value="THIOREDOXIN_2"/>
    <property type="match status" value="1"/>
</dbReference>
<dbReference type="Gene3D" id="3.40.30.10">
    <property type="entry name" value="Glutaredoxin"/>
    <property type="match status" value="1"/>
</dbReference>
<organism evidence="4 5">
    <name type="scientific">Polyplax serrata</name>
    <name type="common">Common mouse louse</name>
    <dbReference type="NCBI Taxonomy" id="468196"/>
    <lineage>
        <taxon>Eukaryota</taxon>
        <taxon>Metazoa</taxon>
        <taxon>Ecdysozoa</taxon>
        <taxon>Arthropoda</taxon>
        <taxon>Hexapoda</taxon>
        <taxon>Insecta</taxon>
        <taxon>Pterygota</taxon>
        <taxon>Neoptera</taxon>
        <taxon>Paraneoptera</taxon>
        <taxon>Psocodea</taxon>
        <taxon>Troctomorpha</taxon>
        <taxon>Phthiraptera</taxon>
        <taxon>Anoplura</taxon>
        <taxon>Polyplacidae</taxon>
        <taxon>Polyplax</taxon>
    </lineage>
</organism>
<evidence type="ECO:0008006" key="6">
    <source>
        <dbReference type="Google" id="ProtNLM"/>
    </source>
</evidence>
<keyword evidence="5" id="KW-1185">Reference proteome</keyword>
<evidence type="ECO:0000259" key="3">
    <source>
        <dbReference type="PROSITE" id="PS51532"/>
    </source>
</evidence>
<accession>A0ABR1AMM9</accession>